<evidence type="ECO:0000256" key="10">
    <source>
        <dbReference type="ARBA" id="ARBA00023049"/>
    </source>
</evidence>
<dbReference type="Proteomes" id="UP001163046">
    <property type="component" value="Unassembled WGS sequence"/>
</dbReference>
<evidence type="ECO:0000256" key="4">
    <source>
        <dbReference type="ARBA" id="ARBA00022670"/>
    </source>
</evidence>
<gene>
    <name evidence="14" type="primary">TRABD2A</name>
    <name evidence="14" type="ORF">OS493_030984</name>
</gene>
<dbReference type="GO" id="GO:0006508">
    <property type="term" value="P:proteolysis"/>
    <property type="evidence" value="ECO:0007669"/>
    <property type="project" value="UniProtKB-KW"/>
</dbReference>
<dbReference type="Pfam" id="PF01963">
    <property type="entry name" value="TraB_PrgY_gumN"/>
    <property type="match status" value="1"/>
</dbReference>
<comment type="cofactor">
    <cofactor evidence="13">
        <name>Mn(2+)</name>
        <dbReference type="ChEBI" id="CHEBI:29035"/>
    </cofactor>
    <cofactor evidence="13">
        <name>Co(2+)</name>
        <dbReference type="ChEBI" id="CHEBI:48828"/>
    </cofactor>
    <text evidence="13">Divalent metal cations. Mn(2+) or Co(2+).</text>
</comment>
<comment type="cofactor">
    <cofactor evidence="1">
        <name>Co(2+)</name>
        <dbReference type="ChEBI" id="CHEBI:48828"/>
    </cofactor>
</comment>
<comment type="subcellular location">
    <subcellularLocation>
        <location evidence="13">Cell membrane</location>
        <topology evidence="13">Single-pass type I membrane protein</topology>
    </subcellularLocation>
    <subcellularLocation>
        <location evidence="2">Membrane</location>
        <topology evidence="2">Single-pass type I membrane protein</topology>
    </subcellularLocation>
</comment>
<comment type="similarity">
    <text evidence="3 13">Belongs to the TIKI family.</text>
</comment>
<evidence type="ECO:0000256" key="5">
    <source>
        <dbReference type="ARBA" id="ARBA00022692"/>
    </source>
</evidence>
<keyword evidence="15" id="KW-1185">Reference proteome</keyword>
<evidence type="ECO:0000313" key="15">
    <source>
        <dbReference type="Proteomes" id="UP001163046"/>
    </source>
</evidence>
<dbReference type="GO" id="GO:0030178">
    <property type="term" value="P:negative regulation of Wnt signaling pathway"/>
    <property type="evidence" value="ECO:0007669"/>
    <property type="project" value="UniProtKB-UniRule"/>
</dbReference>
<keyword evidence="13" id="KW-0879">Wnt signaling pathway</keyword>
<comment type="function">
    <text evidence="13">Metalloprotease that acts as a negative regulator of the Wnt signaling pathway.</text>
</comment>
<dbReference type="OrthoDB" id="10040378at2759"/>
<evidence type="ECO:0000256" key="3">
    <source>
        <dbReference type="ARBA" id="ARBA00008261"/>
    </source>
</evidence>
<evidence type="ECO:0000256" key="2">
    <source>
        <dbReference type="ARBA" id="ARBA00004479"/>
    </source>
</evidence>
<evidence type="ECO:0000313" key="14">
    <source>
        <dbReference type="EMBL" id="KAJ7377027.1"/>
    </source>
</evidence>
<protein>
    <recommendedName>
        <fullName evidence="13">Metalloprotease TIKI homolog</fullName>
        <ecNumber evidence="13">3.4.-.-</ecNumber>
    </recommendedName>
</protein>
<keyword evidence="6 13" id="KW-0479">Metal-binding</keyword>
<dbReference type="EC" id="3.4.-.-" evidence="13"/>
<evidence type="ECO:0000256" key="6">
    <source>
        <dbReference type="ARBA" id="ARBA00022723"/>
    </source>
</evidence>
<evidence type="ECO:0000256" key="8">
    <source>
        <dbReference type="ARBA" id="ARBA00022801"/>
    </source>
</evidence>
<proteinExistence type="inferred from homology"/>
<evidence type="ECO:0000256" key="13">
    <source>
        <dbReference type="RuleBase" id="RU369069"/>
    </source>
</evidence>
<dbReference type="GO" id="GO:0004222">
    <property type="term" value="F:metalloendopeptidase activity"/>
    <property type="evidence" value="ECO:0007669"/>
    <property type="project" value="UniProtKB-UniRule"/>
</dbReference>
<reference evidence="14" key="1">
    <citation type="submission" date="2023-01" db="EMBL/GenBank/DDBJ databases">
        <title>Genome assembly of the deep-sea coral Lophelia pertusa.</title>
        <authorList>
            <person name="Herrera S."/>
            <person name="Cordes E."/>
        </authorList>
    </citation>
    <scope>NUCLEOTIDE SEQUENCE</scope>
    <source>
        <strain evidence="14">USNM1676648</strain>
        <tissue evidence="14">Polyp</tissue>
    </source>
</reference>
<evidence type="ECO:0000256" key="11">
    <source>
        <dbReference type="ARBA" id="ARBA00023136"/>
    </source>
</evidence>
<keyword evidence="11" id="KW-0472">Membrane</keyword>
<keyword evidence="10 13" id="KW-0482">Metalloprotease</keyword>
<evidence type="ECO:0000256" key="12">
    <source>
        <dbReference type="ARBA" id="ARBA00023180"/>
    </source>
</evidence>
<dbReference type="InterPro" id="IPR040230">
    <property type="entry name" value="TIKI1/2-like"/>
</dbReference>
<evidence type="ECO:0000256" key="7">
    <source>
        <dbReference type="ARBA" id="ARBA00022729"/>
    </source>
</evidence>
<sequence length="515" mass="58998">MSIVCSDGPPLKINCPPITRCAKPISVQVTNPSKDRKALEPELTRFKDCLLVSYEGQMTVDSDVLKKPVAAVELIPLLTESPLRSHNATPDRAPSTRSCTDYALQENLNSFLWLVKRNPPSYFFGTIHVPYTRVWDYIPTNSKAAFKTSQYVYFELDLTNKHTVNALWRCQMLPKGGLLKDVLPRSMYRRLYRHLRYIKKMIPVWLKDNDGEYRKGMAPYADKIFQLLTKDWQQKRPIWVMLMVNSLTESDIKSRGIPVLDQYLASEAARNEKFTGAVEEVEEQCQPLNSLNDTQVVFALNQTLNFQEKLRVGKAHLAYTTDDLIDHYNCGDLNSVLFSTQSTRLPSMTSNSSLRQLELKKTQEIDQYFRTELIFKRNERMAKRVIELLNKYPGRNFFFAFGAVTKQSGPHPHKQEEKKDAENVERDIEDDVLGGKKKAGFQSCETGTESNEYANRKKLMYVFFRVNSTKGRQEDISSDVPPIVTSAACNIRLTLVSAVTLLCWLLGYQLLTDVV</sequence>
<organism evidence="14 15">
    <name type="scientific">Desmophyllum pertusum</name>
    <dbReference type="NCBI Taxonomy" id="174260"/>
    <lineage>
        <taxon>Eukaryota</taxon>
        <taxon>Metazoa</taxon>
        <taxon>Cnidaria</taxon>
        <taxon>Anthozoa</taxon>
        <taxon>Hexacorallia</taxon>
        <taxon>Scleractinia</taxon>
        <taxon>Caryophylliina</taxon>
        <taxon>Caryophylliidae</taxon>
        <taxon>Desmophyllum</taxon>
    </lineage>
</organism>
<keyword evidence="13" id="KW-1003">Cell membrane</keyword>
<keyword evidence="5" id="KW-0812">Transmembrane</keyword>
<dbReference type="PANTHER" id="PTHR31120">
    <property type="entry name" value="METALLOPROTEASE TIKI"/>
    <property type="match status" value="1"/>
</dbReference>
<dbReference type="GO" id="GO:0005886">
    <property type="term" value="C:plasma membrane"/>
    <property type="evidence" value="ECO:0007669"/>
    <property type="project" value="UniProtKB-SubCell"/>
</dbReference>
<accession>A0A9W9Z8F9</accession>
<comment type="caution">
    <text evidence="14">The sequence shown here is derived from an EMBL/GenBank/DDBJ whole genome shotgun (WGS) entry which is preliminary data.</text>
</comment>
<evidence type="ECO:0000256" key="1">
    <source>
        <dbReference type="ARBA" id="ARBA00001941"/>
    </source>
</evidence>
<evidence type="ECO:0000256" key="9">
    <source>
        <dbReference type="ARBA" id="ARBA00022989"/>
    </source>
</evidence>
<dbReference type="AlphaFoldDB" id="A0A9W9Z8F9"/>
<keyword evidence="4 13" id="KW-0645">Protease</keyword>
<dbReference type="GO" id="GO:0016055">
    <property type="term" value="P:Wnt signaling pathway"/>
    <property type="evidence" value="ECO:0007669"/>
    <property type="project" value="UniProtKB-KW"/>
</dbReference>
<dbReference type="PANTHER" id="PTHR31120:SF6">
    <property type="entry name" value="METALLOPROTEASE TIKI HOMOLOG"/>
    <property type="match status" value="1"/>
</dbReference>
<dbReference type="InterPro" id="IPR002816">
    <property type="entry name" value="TraB/PrgY/GumN_fam"/>
</dbReference>
<dbReference type="EMBL" id="MU826384">
    <property type="protein sequence ID" value="KAJ7377027.1"/>
    <property type="molecule type" value="Genomic_DNA"/>
</dbReference>
<keyword evidence="9" id="KW-1133">Transmembrane helix</keyword>
<name>A0A9W9Z8F9_9CNID</name>
<keyword evidence="8 13" id="KW-0378">Hydrolase</keyword>
<keyword evidence="7 13" id="KW-0732">Signal</keyword>
<dbReference type="GO" id="GO:0046872">
    <property type="term" value="F:metal ion binding"/>
    <property type="evidence" value="ECO:0007669"/>
    <property type="project" value="UniProtKB-UniRule"/>
</dbReference>
<dbReference type="CDD" id="cd14789">
    <property type="entry name" value="Tiki"/>
    <property type="match status" value="1"/>
</dbReference>
<keyword evidence="12" id="KW-0325">Glycoprotein</keyword>